<organism evidence="1">
    <name type="scientific">Anguilla anguilla</name>
    <name type="common">European freshwater eel</name>
    <name type="synonym">Muraena anguilla</name>
    <dbReference type="NCBI Taxonomy" id="7936"/>
    <lineage>
        <taxon>Eukaryota</taxon>
        <taxon>Metazoa</taxon>
        <taxon>Chordata</taxon>
        <taxon>Craniata</taxon>
        <taxon>Vertebrata</taxon>
        <taxon>Euteleostomi</taxon>
        <taxon>Actinopterygii</taxon>
        <taxon>Neopterygii</taxon>
        <taxon>Teleostei</taxon>
        <taxon>Anguilliformes</taxon>
        <taxon>Anguillidae</taxon>
        <taxon>Anguilla</taxon>
    </lineage>
</organism>
<reference evidence="1" key="2">
    <citation type="journal article" date="2015" name="Fish Shellfish Immunol.">
        <title>Early steps in the European eel (Anguilla anguilla)-Vibrio vulnificus interaction in the gills: Role of the RtxA13 toxin.</title>
        <authorList>
            <person name="Callol A."/>
            <person name="Pajuelo D."/>
            <person name="Ebbesson L."/>
            <person name="Teles M."/>
            <person name="MacKenzie S."/>
            <person name="Amaro C."/>
        </authorList>
    </citation>
    <scope>NUCLEOTIDE SEQUENCE</scope>
</reference>
<name>A0A0E9RVN2_ANGAN</name>
<reference evidence="1" key="1">
    <citation type="submission" date="2014-11" db="EMBL/GenBank/DDBJ databases">
        <authorList>
            <person name="Amaro Gonzalez C."/>
        </authorList>
    </citation>
    <scope>NUCLEOTIDE SEQUENCE</scope>
</reference>
<dbReference type="EMBL" id="GBXM01075720">
    <property type="protein sequence ID" value="JAH32857.1"/>
    <property type="molecule type" value="Transcribed_RNA"/>
</dbReference>
<sequence length="58" mass="6568">MTVCNKAFLTGQAPDVMVKLRFKMPKTFLGLWNDSEVLGGIRLVTHLDVHVRGDPWID</sequence>
<dbReference type="AlphaFoldDB" id="A0A0E9RVN2"/>
<proteinExistence type="predicted"/>
<protein>
    <submittedName>
        <fullName evidence="1">Uncharacterized protein</fullName>
    </submittedName>
</protein>
<evidence type="ECO:0000313" key="1">
    <source>
        <dbReference type="EMBL" id="JAH32857.1"/>
    </source>
</evidence>
<accession>A0A0E9RVN2</accession>